<reference evidence="2" key="1">
    <citation type="submission" date="2020-05" db="UniProtKB">
        <authorList>
            <consortium name="EnsemblMetazoa"/>
        </authorList>
    </citation>
    <scope>IDENTIFICATION</scope>
    <source>
        <strain evidence="2">Aabys</strain>
    </source>
</reference>
<dbReference type="VEuPathDB" id="VectorBase:MDOA013642"/>
<dbReference type="GeneID" id="101889521"/>
<organism evidence="2">
    <name type="scientific">Musca domestica</name>
    <name type="common">House fly</name>
    <dbReference type="NCBI Taxonomy" id="7370"/>
    <lineage>
        <taxon>Eukaryota</taxon>
        <taxon>Metazoa</taxon>
        <taxon>Ecdysozoa</taxon>
        <taxon>Arthropoda</taxon>
        <taxon>Hexapoda</taxon>
        <taxon>Insecta</taxon>
        <taxon>Pterygota</taxon>
        <taxon>Neoptera</taxon>
        <taxon>Endopterygota</taxon>
        <taxon>Diptera</taxon>
        <taxon>Brachycera</taxon>
        <taxon>Muscomorpha</taxon>
        <taxon>Muscoidea</taxon>
        <taxon>Muscidae</taxon>
        <taxon>Musca</taxon>
    </lineage>
</organism>
<dbReference type="EnsemblMetazoa" id="MDOA013642-RA">
    <property type="protein sequence ID" value="MDOA013642-PA"/>
    <property type="gene ID" value="MDOA013642"/>
</dbReference>
<keyword evidence="1" id="KW-0732">Signal</keyword>
<proteinExistence type="predicted"/>
<dbReference type="RefSeq" id="XP_005179535.1">
    <property type="nucleotide sequence ID" value="XM_005179478.3"/>
</dbReference>
<reference evidence="4" key="2">
    <citation type="submission" date="2025-04" db="UniProtKB">
        <authorList>
            <consortium name="RefSeq"/>
        </authorList>
    </citation>
    <scope>IDENTIFICATION</scope>
    <source>
        <strain evidence="4">Aabys</strain>
    </source>
</reference>
<dbReference type="KEGG" id="mde:101889521"/>
<feature type="chain" id="PRO_5044561571" evidence="1">
    <location>
        <begin position="21"/>
        <end position="156"/>
    </location>
</feature>
<evidence type="ECO:0000313" key="3">
    <source>
        <dbReference type="Proteomes" id="UP001652621"/>
    </source>
</evidence>
<gene>
    <name evidence="2" type="primary">101889521</name>
    <name evidence="4" type="synonym">LOC101889521</name>
</gene>
<sequence length="156" mass="18047">MKILFTRLISLTIIFALSLGNPIDSPSQEQYASLQKDFLQIADKMEILIEKSLPQLPTGEEYEHFRTEFQSFLKKKRLYASITPGENCENKILSFFDDFADILKYFVLRPPRSAIAEQIVQIFNANGMEKIKADVENLVATNIKRSDFEKYLVRNC</sequence>
<dbReference type="Proteomes" id="UP001652621">
    <property type="component" value="Unplaced"/>
</dbReference>
<name>A0A1I8NBX7_MUSDO</name>
<dbReference type="VEuPathDB" id="VectorBase:MDOMA2_018576"/>
<feature type="signal peptide" evidence="1">
    <location>
        <begin position="1"/>
        <end position="20"/>
    </location>
</feature>
<protein>
    <submittedName>
        <fullName evidence="4">Uncharacterized protein LOC101889521</fullName>
    </submittedName>
</protein>
<evidence type="ECO:0000313" key="2">
    <source>
        <dbReference type="EnsemblMetazoa" id="MDOA013642-PA"/>
    </source>
</evidence>
<evidence type="ECO:0000256" key="1">
    <source>
        <dbReference type="SAM" id="SignalP"/>
    </source>
</evidence>
<evidence type="ECO:0000313" key="4">
    <source>
        <dbReference type="RefSeq" id="XP_005179535.1"/>
    </source>
</evidence>
<accession>A0A1I8NBX7</accession>
<dbReference type="AlphaFoldDB" id="A0A1I8NBX7"/>
<keyword evidence="3" id="KW-1185">Reference proteome</keyword>